<dbReference type="EMBL" id="CP139368">
    <property type="protein sequence ID" value="WPR88808.1"/>
    <property type="molecule type" value="Genomic_DNA"/>
</dbReference>
<dbReference type="CDD" id="cd12797">
    <property type="entry name" value="M23_peptidase"/>
    <property type="match status" value="1"/>
</dbReference>
<dbReference type="InterPro" id="IPR011055">
    <property type="entry name" value="Dup_hybrid_motif"/>
</dbReference>
<reference evidence="4 5" key="1">
    <citation type="submission" date="2023-11" db="EMBL/GenBank/DDBJ databases">
        <title>Genome sequence of Microbacterium rhizosphaerae KACC 19337.</title>
        <authorList>
            <person name="Choi H."/>
            <person name="Kim S."/>
            <person name="Kim Y."/>
            <person name="Kwon S.-W."/>
            <person name="Heo J."/>
        </authorList>
    </citation>
    <scope>NUCLEOTIDE SEQUENCE [LARGE SCALE GENOMIC DNA]</scope>
    <source>
        <strain evidence="4 5">KACC 19337</strain>
    </source>
</reference>
<accession>A0ABZ0SIF2</accession>
<dbReference type="PANTHER" id="PTHR21666">
    <property type="entry name" value="PEPTIDASE-RELATED"/>
    <property type="match status" value="1"/>
</dbReference>
<gene>
    <name evidence="4" type="ORF">SM116_13670</name>
</gene>
<evidence type="ECO:0000259" key="3">
    <source>
        <dbReference type="Pfam" id="PF01551"/>
    </source>
</evidence>
<dbReference type="GO" id="GO:0016787">
    <property type="term" value="F:hydrolase activity"/>
    <property type="evidence" value="ECO:0007669"/>
    <property type="project" value="UniProtKB-KW"/>
</dbReference>
<proteinExistence type="predicted"/>
<keyword evidence="4" id="KW-0378">Hydrolase</keyword>
<keyword evidence="5" id="KW-1185">Reference proteome</keyword>
<dbReference type="InterPro" id="IPR016047">
    <property type="entry name" value="M23ase_b-sheet_dom"/>
</dbReference>
<feature type="region of interest" description="Disordered" evidence="1">
    <location>
        <begin position="1"/>
        <end position="51"/>
    </location>
</feature>
<dbReference type="PANTHER" id="PTHR21666:SF270">
    <property type="entry name" value="MUREIN HYDROLASE ACTIVATOR ENVC"/>
    <property type="match status" value="1"/>
</dbReference>
<dbReference type="Gene3D" id="2.70.70.10">
    <property type="entry name" value="Glucose Permease (Domain IIA)"/>
    <property type="match status" value="1"/>
</dbReference>
<feature type="domain" description="M23ase beta-sheet core" evidence="3">
    <location>
        <begin position="185"/>
        <end position="285"/>
    </location>
</feature>
<dbReference type="SUPFAM" id="SSF51261">
    <property type="entry name" value="Duplicated hybrid motif"/>
    <property type="match status" value="1"/>
</dbReference>
<keyword evidence="2" id="KW-1133">Transmembrane helix</keyword>
<sequence length="297" mass="30335">MAEHIEAPSNENADTQTGLTRTRRTERATAQRPTSRPPARPAPVAAASRKGRARKPLKAIVVLAMVGGLVATVAIPAFGALTPTASAKTLQQVAAGDAQTLVVASNATEASVQRDTYTATTPEELAKAKAEAAAAARAKAKAAAPASASRSKFNYGLVAPGSGAVRWPLAHVQKIGDGYLARGGEHQGVDLLDPAGTPIFAAAAGVVRTSADSVGGYGVCIYIDSVINGQRVTTVYGHMIYGSRLVQVGQTVAAGQQIGAVGSTGRSTANHLHFEVHLNGVTIDPLAWIVANAGPVP</sequence>
<dbReference type="Pfam" id="PF01551">
    <property type="entry name" value="Peptidase_M23"/>
    <property type="match status" value="1"/>
</dbReference>
<name>A0ABZ0SIF2_9MICO</name>
<protein>
    <submittedName>
        <fullName evidence="4">M23 family metallopeptidase</fullName>
        <ecNumber evidence="4">3.4.-.-</ecNumber>
    </submittedName>
</protein>
<dbReference type="Proteomes" id="UP001323798">
    <property type="component" value="Chromosome"/>
</dbReference>
<dbReference type="InterPro" id="IPR050570">
    <property type="entry name" value="Cell_wall_metabolism_enzyme"/>
</dbReference>
<dbReference type="RefSeq" id="WP_320941525.1">
    <property type="nucleotide sequence ID" value="NZ_BAABEU010000005.1"/>
</dbReference>
<evidence type="ECO:0000313" key="5">
    <source>
        <dbReference type="Proteomes" id="UP001323798"/>
    </source>
</evidence>
<feature type="transmembrane region" description="Helical" evidence="2">
    <location>
        <begin position="59"/>
        <end position="81"/>
    </location>
</feature>
<evidence type="ECO:0000313" key="4">
    <source>
        <dbReference type="EMBL" id="WPR88808.1"/>
    </source>
</evidence>
<keyword evidence="2" id="KW-0472">Membrane</keyword>
<keyword evidence="2" id="KW-0812">Transmembrane</keyword>
<dbReference type="EC" id="3.4.-.-" evidence="4"/>
<evidence type="ECO:0000256" key="1">
    <source>
        <dbReference type="SAM" id="MobiDB-lite"/>
    </source>
</evidence>
<evidence type="ECO:0000256" key="2">
    <source>
        <dbReference type="SAM" id="Phobius"/>
    </source>
</evidence>
<organism evidence="4 5">
    <name type="scientific">Microbacterium rhizosphaerae</name>
    <dbReference type="NCBI Taxonomy" id="1678237"/>
    <lineage>
        <taxon>Bacteria</taxon>
        <taxon>Bacillati</taxon>
        <taxon>Actinomycetota</taxon>
        <taxon>Actinomycetes</taxon>
        <taxon>Micrococcales</taxon>
        <taxon>Microbacteriaceae</taxon>
        <taxon>Microbacterium</taxon>
    </lineage>
</organism>